<dbReference type="InterPro" id="IPR036388">
    <property type="entry name" value="WH-like_DNA-bd_sf"/>
</dbReference>
<protein>
    <recommendedName>
        <fullName evidence="16">DNA 3'-5' helicase</fullName>
        <ecNumber evidence="16">5.6.2.4</ecNumber>
    </recommendedName>
</protein>
<evidence type="ECO:0000256" key="18">
    <source>
        <dbReference type="SAM" id="MobiDB-lite"/>
    </source>
</evidence>
<dbReference type="Gene3D" id="1.20.140.10">
    <property type="entry name" value="Butyryl-CoA Dehydrogenase, subunit A, domain 3"/>
    <property type="match status" value="2"/>
</dbReference>
<dbReference type="InterPro" id="IPR043146">
    <property type="entry name" value="Penicillin_amidase_N_B-knob"/>
</dbReference>
<evidence type="ECO:0000256" key="16">
    <source>
        <dbReference type="ARBA" id="ARBA00034808"/>
    </source>
</evidence>
<comment type="cofactor">
    <cofactor evidence="2">
        <name>FAD</name>
        <dbReference type="ChEBI" id="CHEBI:57692"/>
    </cofactor>
</comment>
<evidence type="ECO:0000256" key="10">
    <source>
        <dbReference type="ARBA" id="ARBA00022840"/>
    </source>
</evidence>
<dbReference type="SMART" id="SM00490">
    <property type="entry name" value="HELICc"/>
    <property type="match status" value="1"/>
</dbReference>
<dbReference type="SMART" id="SM00487">
    <property type="entry name" value="DEXDc"/>
    <property type="match status" value="1"/>
</dbReference>
<dbReference type="InterPro" id="IPR014001">
    <property type="entry name" value="Helicase_ATP-bd"/>
</dbReference>
<dbReference type="InterPro" id="IPR025282">
    <property type="entry name" value="DUF4214"/>
</dbReference>
<dbReference type="Gene3D" id="1.10.10.10">
    <property type="entry name" value="Winged helix-like DNA-binding domain superfamily/Winged helix DNA-binding domain"/>
    <property type="match status" value="1"/>
</dbReference>
<dbReference type="PROSITE" id="PS50967">
    <property type="entry name" value="HRDC"/>
    <property type="match status" value="1"/>
</dbReference>
<dbReference type="InterPro" id="IPR002692">
    <property type="entry name" value="S45"/>
</dbReference>
<evidence type="ECO:0000256" key="13">
    <source>
        <dbReference type="ARBA" id="ARBA00023145"/>
    </source>
</evidence>
<dbReference type="Pfam" id="PF01804">
    <property type="entry name" value="Penicil_amidase"/>
    <property type="match status" value="1"/>
</dbReference>
<comment type="similarity">
    <text evidence="4">Belongs to the peptidase S45 family.</text>
</comment>
<evidence type="ECO:0000256" key="14">
    <source>
        <dbReference type="ARBA" id="ARBA00023235"/>
    </source>
</evidence>
<keyword evidence="6" id="KW-0285">Flavoprotein</keyword>
<dbReference type="Pfam" id="PF13946">
    <property type="entry name" value="DUF4214"/>
    <property type="match status" value="2"/>
</dbReference>
<keyword evidence="7" id="KW-0547">Nucleotide-binding</keyword>
<feature type="domain" description="HRDC" evidence="19">
    <location>
        <begin position="580"/>
        <end position="660"/>
    </location>
</feature>
<keyword evidence="11" id="KW-0560">Oxidoreductase</keyword>
<dbReference type="SMART" id="SM00956">
    <property type="entry name" value="RQC"/>
    <property type="match status" value="1"/>
</dbReference>
<dbReference type="CDD" id="cd17920">
    <property type="entry name" value="DEXHc_RecQ"/>
    <property type="match status" value="1"/>
</dbReference>
<dbReference type="SMART" id="SM00341">
    <property type="entry name" value="HRDC"/>
    <property type="match status" value="1"/>
</dbReference>
<dbReference type="Pfam" id="PF00271">
    <property type="entry name" value="Helicase_C"/>
    <property type="match status" value="1"/>
</dbReference>
<dbReference type="InterPro" id="IPR037069">
    <property type="entry name" value="AcylCoA_DH/ox_N_sf"/>
</dbReference>
<evidence type="ECO:0000256" key="6">
    <source>
        <dbReference type="ARBA" id="ARBA00022630"/>
    </source>
</evidence>
<sequence>MSTATSPEQFLSRFGLKEFRPGQRDVIDSVLTGEDCLCVMPTGGGKSLCYQLPAIAGAGLTLVVSPLIALMKDQVDQLQALGLQATCINSMLGADEVEARLEGIAAGDFDLVYVAPERFRSGRFLAALARAGVGRLAIDEAHCISEWGHDFRPDYARLGDVRQRIGSPPTIALTATATQTVRDDIVAQLQLAEPRVYITGFARENLSYEVASPGSLVQKQAHLIDFLRQTPGSGIIYASTRKRCEEVAEVITSETDRRTTVYHAGLDVETRQRAQEDFMTGRSEIVVATNAFGMGIDKPDVRRRVMQAIEQVVGPRRGEDVYFSPQSLAERLDMTPTALSRTLRELREVGGFTYVPPFRGRAIQLLARERTLQELNLDLRALEERRQAEHDKLRRVMEFARSRQCRQLIVLEYFGDPEAAICGRCDNCLATKKSGPQAAAATSPGAVMLLQIALSGVMRCSERFGKQVIAQMLCGSASSKMKKLRLEGLSTFGLLSELKQTDVAELLDWLIGVDYVEQVEHERFRPVLAVTDSGKEVLQDAAKCDIDIPAKFAALSTRVARIVQSAGTDAAEESTSIEESMAESQLLGQLQKWRRDLAETQKVPAYRIVTNATISELAQHRPTTIDELSQISGIGPAKLDQYGDALLELLNPAAETDAPAEEEPVEAAAPVVTEPEEVTADAEVEPVKTTTPVEEPASPQLSFTDFDEAQAMASVSYEEEAYDYEAAPAEDLFEDESEPHEEAGPHYWTWRLLHDGFTVEECATIRRMEISEVIRHTSRAMRAGWRVEAEWLMPPARLARLAELPNSPARLDLVRLQMEMPEIDVKRLELGYVMKQMTHSVGKCFAAVALLLTTSLAPAPARADHADDLAEQVTIRRTEYGVPHIEAPTLEAVSFGLAYCQAEDHLLNIMHSLLRARGELAATFGGEDNVQSDLWVRQFRVPERAAETFHKLDPDFRSMLVGYAEGLNYYVEHHRDEVTEWVPTVTPHDVAAHGLTGVARFAFDRGRIVEGFLRQQQAVTQSLRPMLDERETGSNMIALAPSRTTSGHAMLLGNPHQPWSQVATYYEAHLTVPDVLDFYGSTFVGRPVLTTGFNHNLGWSHTVNYPDLEEIYALDVDPDSPHRYLFDGASVPIEESQVTIPVNVRGETRYREATFWYTPLGPVIHRTPERIYVLRSSAYDEFRFYQQWLRLAQAQNFEQFQEALRIGAIPMFNICYADREGNIFYLWNGAVPKLPHAAHTIEPVEARASDDVWTEFHSVEELPQLLNPKGGYVQNCNSPPYFTNLYEPLKRSDFPQYFPDDYLGLRTQHCLSLVHNDQKFSLEDLVAAKYSPRMLLAERLKDDLLATINAKQPSGEVAEAVQLLKNWDNTAGAETRGSVLFATWWNHYSPDGRFRGFAEGWSDQAPVDTPRGIENPARAMAALVTAMSEVEDRYGSWDVAWGEVHRLRQGEVDLPVSGGSGFLGCFRVLGFSNAEDGKQVVSGGDSWVFAVEFGDEPKAYTVVGYSQSEDPQSPHFNDQAELFATGRMKPAAFTPAQIEATLLREYTPAEDEYGGRGASYMQQAILHEEMAAANAPPQIGVIGLSLVGPTIIAAGTDEQKEKYLAKILSGEDIWCQGFSEPNAGSDLASLSTAAVRDGDDFVVNGQKVWTSFAHIADRCMLLVRTDQNAAKHKGITCLLVDMKSPGIEVRPLRMMSGEAVFNEVFFTDLRVPATSVLGEVDHGWGVALTALMNERANLGAGLYAMFRRTVDSLVEHAKTMKRGGRPLAEDSSVRQKLAQAHVELEVFRLNNLRALSQLMKTGMPGPEASIQKLYWSEYNQRLCQAAMEILGPQAQLSEFDGGSWAYNYLRARGNTIEAGTSEVQRNVIAARAFLSKKCPTSRVRSIMDTETAFDSELWNGIAEQGWLAITLPESVGGLELGIVEVAVTAEEAGRACLPGPWLANLWASSLLQSCDASPKRDALLQAMATGEAIATVALLEESAEWSLDGVQLTARRTEDGFVLDGSKRFVLDAAVADHILVVARTDQGHAILVVDREAAGVSINPTPGIDATRKLNDVTFEGVQVPADACLMAGEDLEPRWQRAADIATVATCAELLGVMQWVLETTVEYAQSRQQFGKAIGSFQAVQNRCADMLLLLESSRSATYYAAWMLTENHPEASSAASIAKTYCSDAARVLCDHGMQVHGGIGFTWEHDLQLYYKRAKASEILLGDACYHRERRFLRQPSSHLGHVEWLESRELLTVTSSFIAGTLSVSSDADDDIAITQDGTNVLISVNGAPGINPGGGPVVAANTVTNLQINGFTGNFDNTVDLTQMLPSLFTSLQTVDVDAGNGNDTTRLGLDINTSLGQTYADAVVLTADVALKSSGGGDLRLLGTIDSNGGVARGLSLNTTGVTGFGDGGADYIGSINPLKHLVAFSTSETVFNVADTVQPTVTTTLGQTYEGPLVLASDVHLSSNGFFFYGTIDSQDATARSLLLDGGILSGGFSDNIGSNFALANLTSNTTAELVVNAGLSFHTTGDQTFNHNLLLQGAGIEFVADLGTVTFGGSVTGTPATALVDANKIIINGDGGDDTVTLGHTGGVPSFTFDGVTHVLYPNTTMFEFNGGGGDDALVVNYAGGNPIPTGGLIYDGGAQGPNGDRLAFFGNGNTVSYQPSATTAGAGKVTVSGRTVDFTGLEPVDITGMATVNITPAGADDVLTVANGFDFATGAIPALRVSGTTNGAPIETVALWNNTTVSINKSTNNGNDTITIASANNAHGNANFNIVTGTGTDKIDVNGSVVVTGDVNFASQQINLTNSISATNVALNSGAGAIADLNAAAINILALNFVATAGTGIEADTTVDVINASVTGAGGINLRETDAVVLINATTANGDIDVISGGAMTATNVVAGGTAHDVDLETTSGNISVSKVNALSDTVRLTTPGSITDGNGAAVNVSAGSLVAIAATGINLDTAVDQIDASVLATGAVLFREADAVVLNNVTTTDGDIDVVSGGAMTATFVSAGGAGHDTDLETTGGGIAVVVANAVDQVRLTAATNITDTNPATPNVTANSLVATAVSGITLVTDVALIDARTTGTGAIVLEEVNAVTLNPVQTADGLIDIVAGGTITATLVTAGGSSRNVSIRSTGGGIGVDSVSAIADRIDLTAAASITDLNGGAVNLNSRIAILIAGGGIGTTADPLETTINELEAASGPGGVFLENAGTLIVGKITPTVGISATSGDIDIMTTGAMFILEDIVTTTGDIRLSTGESAGPGEQLVLANKAKILSTSGDIFLSAGDDVDLHMQTRVATSGQLFIASDVGDLDAQGTFIKLDGEIATQFVDMVAGDDDDKLIINETLANQFIFSAIAPNSHTNAAFQASGRAPGNVGMHFEGGLGNDSMEIYFTLPQDVAYFSDTNEPNSGVINVLNNYTMSFDGLAPLHLSGATGSLLIDATSTPDTTFLNLDDNAIPDDGFMVVSADGGVEQTTFGGFTNLTLRGGDGTETFNVLGFDTTKPLGLGGPLAHVYLDGSNTQGTDAAGDVFNVRVLPGNIGLHIFGGLGNDLINVSSDAPTNLGSIDPIEGPVYVDGQGGSDTLVVNDKGDPADDVATLTSSTLTGMGLASGISYANIDQLDVFFGLGRDELFLMLPLPSPVQPPLPSLIRIQGGPHDQDRLTVIGTNNPDVADEAIVGTFGSSSPIQIQEVEQLQMFGYAGPDRFINNTAVPSFLVGGDGPDTLQGGSSIDSIFGGGDLDQLFGNDADDYLYPDHDIVGGLLVERITDGDVIDGGNGFDSVLALGFGDLLRFISQSIDNGSIQDVITWLRGQFIPDTPAGRTALLNAGLVYSNSGSIADPAQVPAPPPVVDLSGVVFDPNLFVQRAYFDYLDRDPALDPGGVQQFTAKVVAGATIEQIRSEILGSAEYFGKGGNTTNAGFIANLYADLLLRPASQSDINTWLGVLANGASRADVALLILVTPEARNVQIGEIYDHLDDVLFNGIAPPPGANDVDRLAMLADFANGLTIVQAERQLRAAALAGKLYADSGVGQESSFVVDLYRSPAVLGREPTDAELAPWLTALANGTMSRKFVAFSILSSVEKRTRDVQQIYQNFLGRGVDPPTLDYALAFLNTGGRIEALEVGRALLARSLSSPPR</sequence>
<keyword evidence="9" id="KW-0274">FAD</keyword>
<comment type="similarity">
    <text evidence="5">Belongs to the acyl-CoA dehydrogenase family.</text>
</comment>
<dbReference type="InterPro" id="IPR036390">
    <property type="entry name" value="WH_DNA-bd_sf"/>
</dbReference>
<dbReference type="InterPro" id="IPR010997">
    <property type="entry name" value="HRDC-like_sf"/>
</dbReference>
<proteinExistence type="inferred from homology"/>
<dbReference type="InterPro" id="IPR018982">
    <property type="entry name" value="RQC_domain"/>
</dbReference>
<dbReference type="Pfam" id="PF00570">
    <property type="entry name" value="HRDC"/>
    <property type="match status" value="1"/>
</dbReference>
<dbReference type="InterPro" id="IPR011545">
    <property type="entry name" value="DEAD/DEAH_box_helicase_dom"/>
</dbReference>
<evidence type="ECO:0000256" key="15">
    <source>
        <dbReference type="ARBA" id="ARBA00034617"/>
    </source>
</evidence>
<feature type="domain" description="Helicase C-terminal" evidence="21">
    <location>
        <begin position="222"/>
        <end position="401"/>
    </location>
</feature>
<dbReference type="InterPro" id="IPR023343">
    <property type="entry name" value="Penicillin_amidase_dom1"/>
</dbReference>
<dbReference type="Gene3D" id="1.10.439.10">
    <property type="entry name" value="Penicillin Amidohydrolase, domain 1"/>
    <property type="match status" value="1"/>
</dbReference>
<dbReference type="InterPro" id="IPR011049">
    <property type="entry name" value="Serralysin-like_metalloprot_C"/>
</dbReference>
<evidence type="ECO:0000256" key="12">
    <source>
        <dbReference type="ARBA" id="ARBA00023125"/>
    </source>
</evidence>
<keyword evidence="8" id="KW-0378">Hydrolase</keyword>
<dbReference type="InterPro" id="IPR029055">
    <property type="entry name" value="Ntn_hydrolases_N"/>
</dbReference>
<dbReference type="InterPro" id="IPR009075">
    <property type="entry name" value="AcylCo_DH/oxidase_C"/>
</dbReference>
<dbReference type="SUPFAM" id="SSF51120">
    <property type="entry name" value="beta-Roll"/>
    <property type="match status" value="1"/>
</dbReference>
<keyword evidence="22" id="KW-0347">Helicase</keyword>
<dbReference type="SUPFAM" id="SSF56235">
    <property type="entry name" value="N-terminal nucleophile aminohydrolases (Ntn hydrolases)"/>
    <property type="match status" value="1"/>
</dbReference>
<dbReference type="Gene3D" id="1.10.1400.10">
    <property type="match status" value="1"/>
</dbReference>
<organism evidence="22 23">
    <name type="scientific">Durusdinium trenchii</name>
    <dbReference type="NCBI Taxonomy" id="1381693"/>
    <lineage>
        <taxon>Eukaryota</taxon>
        <taxon>Sar</taxon>
        <taxon>Alveolata</taxon>
        <taxon>Dinophyceae</taxon>
        <taxon>Suessiales</taxon>
        <taxon>Symbiodiniaceae</taxon>
        <taxon>Durusdinium</taxon>
    </lineage>
</organism>
<dbReference type="Gene3D" id="1.10.150.80">
    <property type="entry name" value="HRDC domain"/>
    <property type="match status" value="1"/>
</dbReference>
<dbReference type="Gene3D" id="1.10.540.10">
    <property type="entry name" value="Acyl-CoA dehydrogenase/oxidase, N-terminal domain"/>
    <property type="match status" value="2"/>
</dbReference>
<evidence type="ECO:0000259" key="21">
    <source>
        <dbReference type="PROSITE" id="PS51194"/>
    </source>
</evidence>
<dbReference type="InterPro" id="IPR009100">
    <property type="entry name" value="AcylCoA_DH/oxidase_NM_dom_sf"/>
</dbReference>
<keyword evidence="10" id="KW-0067">ATP-binding</keyword>
<dbReference type="Gene3D" id="3.40.50.300">
    <property type="entry name" value="P-loop containing nucleotide triphosphate hydrolases"/>
    <property type="match status" value="2"/>
</dbReference>
<feature type="domain" description="Helicase ATP-binding" evidence="20">
    <location>
        <begin position="27"/>
        <end position="195"/>
    </location>
</feature>
<evidence type="ECO:0000259" key="19">
    <source>
        <dbReference type="PROSITE" id="PS50967"/>
    </source>
</evidence>
<dbReference type="PANTHER" id="PTHR43292">
    <property type="entry name" value="ACYL-COA DEHYDROGENASE"/>
    <property type="match status" value="1"/>
</dbReference>
<dbReference type="CDD" id="cd00567">
    <property type="entry name" value="ACAD"/>
    <property type="match status" value="1"/>
</dbReference>
<dbReference type="InterPro" id="IPR046373">
    <property type="entry name" value="Acyl-CoA_Oxase/DH_mid-dom_sf"/>
</dbReference>
<comment type="caution">
    <text evidence="22">The sequence shown here is derived from an EMBL/GenBank/DDBJ whole genome shotgun (WGS) entry which is preliminary data.</text>
</comment>
<evidence type="ECO:0000259" key="20">
    <source>
        <dbReference type="PROSITE" id="PS51192"/>
    </source>
</evidence>
<evidence type="ECO:0000256" key="4">
    <source>
        <dbReference type="ARBA" id="ARBA00006586"/>
    </source>
</evidence>
<accession>A0ABP0Q540</accession>
<dbReference type="InterPro" id="IPR027417">
    <property type="entry name" value="P-loop_NTPase"/>
</dbReference>
<keyword evidence="12" id="KW-0238">DNA-binding</keyword>
<comment type="similarity">
    <text evidence="3">Belongs to the helicase family. RecQ subfamily.</text>
</comment>
<keyword evidence="17" id="KW-0175">Coiled coil</keyword>
<dbReference type="SUPFAM" id="SSF56645">
    <property type="entry name" value="Acyl-CoA dehydrogenase NM domain-like"/>
    <property type="match status" value="2"/>
</dbReference>
<dbReference type="SUPFAM" id="SSF52540">
    <property type="entry name" value="P-loop containing nucleoside triphosphate hydrolases"/>
    <property type="match status" value="1"/>
</dbReference>
<dbReference type="InterPro" id="IPR004589">
    <property type="entry name" value="DNA_helicase_ATP-dep_RecQ"/>
</dbReference>
<evidence type="ECO:0000256" key="3">
    <source>
        <dbReference type="ARBA" id="ARBA00005446"/>
    </source>
</evidence>
<dbReference type="Gene3D" id="2.30.120.10">
    <property type="match status" value="1"/>
</dbReference>
<dbReference type="GO" id="GO:0004386">
    <property type="term" value="F:helicase activity"/>
    <property type="evidence" value="ECO:0007669"/>
    <property type="project" value="UniProtKB-KW"/>
</dbReference>
<dbReference type="InterPro" id="IPR013786">
    <property type="entry name" value="AcylCoA_DH/ox_N"/>
</dbReference>
<reference evidence="22 23" key="1">
    <citation type="submission" date="2024-02" db="EMBL/GenBank/DDBJ databases">
        <authorList>
            <person name="Chen Y."/>
            <person name="Shah S."/>
            <person name="Dougan E. K."/>
            <person name="Thang M."/>
            <person name="Chan C."/>
        </authorList>
    </citation>
    <scope>NUCLEOTIDE SEQUENCE [LARGE SCALE GENOMIC DNA]</scope>
</reference>
<dbReference type="Pfam" id="PF00270">
    <property type="entry name" value="DEAD"/>
    <property type="match status" value="1"/>
</dbReference>
<dbReference type="InterPro" id="IPR038255">
    <property type="entry name" value="PBS_linker_sf"/>
</dbReference>
<dbReference type="Pfam" id="PF16124">
    <property type="entry name" value="RecQ_Zn_bind"/>
    <property type="match status" value="1"/>
</dbReference>
<dbReference type="InterPro" id="IPR032284">
    <property type="entry name" value="RecQ_Zn-bd"/>
</dbReference>
<dbReference type="Proteomes" id="UP001642464">
    <property type="component" value="Unassembled WGS sequence"/>
</dbReference>
<evidence type="ECO:0000313" key="23">
    <source>
        <dbReference type="Proteomes" id="UP001642464"/>
    </source>
</evidence>
<dbReference type="Gene3D" id="3.60.20.10">
    <property type="entry name" value="Glutamine Phosphoribosylpyrophosphate, subunit 1, domain 1"/>
    <property type="match status" value="1"/>
</dbReference>
<keyword evidence="13" id="KW-0865">Zymogen</keyword>
<dbReference type="InterPro" id="IPR001650">
    <property type="entry name" value="Helicase_C-like"/>
</dbReference>
<evidence type="ECO:0000256" key="11">
    <source>
        <dbReference type="ARBA" id="ARBA00023002"/>
    </source>
</evidence>
<dbReference type="NCBIfam" id="TIGR00614">
    <property type="entry name" value="recQ_fam"/>
    <property type="match status" value="1"/>
</dbReference>
<comment type="catalytic activity">
    <reaction evidence="15">
        <text>Couples ATP hydrolysis with the unwinding of duplex DNA by translocating in the 3'-5' direction.</text>
        <dbReference type="EC" id="5.6.2.4"/>
    </reaction>
</comment>
<evidence type="ECO:0000313" key="22">
    <source>
        <dbReference type="EMBL" id="CAK9083176.1"/>
    </source>
</evidence>
<evidence type="ECO:0000256" key="7">
    <source>
        <dbReference type="ARBA" id="ARBA00022741"/>
    </source>
</evidence>
<feature type="region of interest" description="Disordered" evidence="18">
    <location>
        <begin position="655"/>
        <end position="681"/>
    </location>
</feature>
<evidence type="ECO:0000256" key="5">
    <source>
        <dbReference type="ARBA" id="ARBA00009347"/>
    </source>
</evidence>
<dbReference type="InterPro" id="IPR002121">
    <property type="entry name" value="HRDC_dom"/>
</dbReference>
<dbReference type="Gene3D" id="1.10.3130.20">
    <property type="entry name" value="Phycobilisome linker domain"/>
    <property type="match status" value="1"/>
</dbReference>
<evidence type="ECO:0000256" key="9">
    <source>
        <dbReference type="ARBA" id="ARBA00022827"/>
    </source>
</evidence>
<dbReference type="InterPro" id="IPR036250">
    <property type="entry name" value="AcylCo_DH-like_C"/>
</dbReference>
<dbReference type="InterPro" id="IPR043147">
    <property type="entry name" value="Penicillin_amidase_A-knob"/>
</dbReference>
<dbReference type="EMBL" id="CAXAMM010039030">
    <property type="protein sequence ID" value="CAK9083176.1"/>
    <property type="molecule type" value="Genomic_DNA"/>
</dbReference>
<evidence type="ECO:0000256" key="17">
    <source>
        <dbReference type="SAM" id="Coils"/>
    </source>
</evidence>
<comment type="cofactor">
    <cofactor evidence="1">
        <name>Zn(2+)</name>
        <dbReference type="ChEBI" id="CHEBI:29105"/>
    </cofactor>
</comment>
<dbReference type="Pfam" id="PF09382">
    <property type="entry name" value="RQC"/>
    <property type="match status" value="1"/>
</dbReference>
<dbReference type="SUPFAM" id="SSF47203">
    <property type="entry name" value="Acyl-CoA dehydrogenase C-terminal domain-like"/>
    <property type="match status" value="2"/>
</dbReference>
<dbReference type="PROSITE" id="PS51192">
    <property type="entry name" value="HELICASE_ATP_BIND_1"/>
    <property type="match status" value="1"/>
</dbReference>
<dbReference type="PROSITE" id="PS51194">
    <property type="entry name" value="HELICASE_CTER"/>
    <property type="match status" value="1"/>
</dbReference>
<feature type="coiled-coil region" evidence="17">
    <location>
        <begin position="365"/>
        <end position="392"/>
    </location>
</feature>
<dbReference type="SUPFAM" id="SSF47819">
    <property type="entry name" value="HRDC-like"/>
    <property type="match status" value="1"/>
</dbReference>
<dbReference type="InterPro" id="IPR006091">
    <property type="entry name" value="Acyl-CoA_Oxase/DH_mid-dom"/>
</dbReference>
<dbReference type="InterPro" id="IPR044876">
    <property type="entry name" value="HRDC_dom_sf"/>
</dbReference>
<dbReference type="Gene3D" id="2.40.110.10">
    <property type="entry name" value="Butyryl-CoA Dehydrogenase, subunit A, domain 2"/>
    <property type="match status" value="2"/>
</dbReference>
<evidence type="ECO:0000256" key="2">
    <source>
        <dbReference type="ARBA" id="ARBA00001974"/>
    </source>
</evidence>
<keyword evidence="23" id="KW-1185">Reference proteome</keyword>
<dbReference type="InterPro" id="IPR052161">
    <property type="entry name" value="Mycobact_Acyl-CoA_DH"/>
</dbReference>
<dbReference type="Pfam" id="PF00441">
    <property type="entry name" value="Acyl-CoA_dh_1"/>
    <property type="match status" value="2"/>
</dbReference>
<keyword evidence="14" id="KW-0413">Isomerase</keyword>
<name>A0ABP0Q540_9DINO</name>
<gene>
    <name evidence="22" type="ORF">SCF082_LOCUS39502</name>
</gene>
<evidence type="ECO:0000256" key="1">
    <source>
        <dbReference type="ARBA" id="ARBA00001947"/>
    </source>
</evidence>
<dbReference type="PANTHER" id="PTHR43292:SF4">
    <property type="entry name" value="ACYL-COA DEHYDROGENASE FADE34"/>
    <property type="match status" value="1"/>
</dbReference>
<dbReference type="Pfam" id="PF02771">
    <property type="entry name" value="Acyl-CoA_dh_N"/>
    <property type="match status" value="1"/>
</dbReference>
<dbReference type="SUPFAM" id="SSF46785">
    <property type="entry name" value="Winged helix' DNA-binding domain"/>
    <property type="match status" value="1"/>
</dbReference>
<evidence type="ECO:0000256" key="8">
    <source>
        <dbReference type="ARBA" id="ARBA00022801"/>
    </source>
</evidence>
<dbReference type="EC" id="5.6.2.4" evidence="16"/>
<dbReference type="Pfam" id="PF02770">
    <property type="entry name" value="Acyl-CoA_dh_M"/>
    <property type="match status" value="2"/>
</dbReference>